<dbReference type="EMBL" id="QWGR01000003">
    <property type="protein sequence ID" value="RIJ49196.1"/>
    <property type="molecule type" value="Genomic_DNA"/>
</dbReference>
<sequence length="353" mass="40125">MTNEQWQLLTQIVRGETPQKPVTGFIIDSPWLPGWAGISTLQYYSSEQTWFDTNKKAIETFPDILFLPGFWSEFGMCTEPSAFGAKTVWNEYSLPHADRVLSDISQAGTLKVPNPKTDGLLPFVIQRLLNYHAPIRDMGHEIKFAVARGPLNIASFLLGTTELMMAFMMDPDNSHQLLETITRFTIDWVQYQKEMFPSIQGILLLDDIVGFIGEEECRTFAIPYIKRIYQAFDSEINFFHNDAQGLVSTPFLREMGVNFYNFSFEHSMKEIRGLAGPEVTLIGNLPPRDVLAAGTPEQVRTETKKMVEDFADAQRVIWSCGGGMPQDVTTENIRAFKETIDKFVPQMIPKENQ</sequence>
<dbReference type="PANTHER" id="PTHR47099:SF1">
    <property type="entry name" value="METHYLCOBAMIDE:COM METHYLTRANSFERASE MTBA"/>
    <property type="match status" value="1"/>
</dbReference>
<dbReference type="SUPFAM" id="SSF51726">
    <property type="entry name" value="UROD/MetE-like"/>
    <property type="match status" value="1"/>
</dbReference>
<evidence type="ECO:0000313" key="3">
    <source>
        <dbReference type="Proteomes" id="UP000265926"/>
    </source>
</evidence>
<dbReference type="Pfam" id="PF01208">
    <property type="entry name" value="URO-D"/>
    <property type="match status" value="1"/>
</dbReference>
<feature type="domain" description="Uroporphyrinogen decarboxylase (URO-D)" evidence="1">
    <location>
        <begin position="73"/>
        <end position="342"/>
    </location>
</feature>
<evidence type="ECO:0000259" key="1">
    <source>
        <dbReference type="Pfam" id="PF01208"/>
    </source>
</evidence>
<dbReference type="GO" id="GO:0004853">
    <property type="term" value="F:uroporphyrinogen decarboxylase activity"/>
    <property type="evidence" value="ECO:0007669"/>
    <property type="project" value="InterPro"/>
</dbReference>
<reference evidence="2 3" key="1">
    <citation type="submission" date="2018-08" db="EMBL/GenBank/DDBJ databases">
        <title>Pallidiluteibacterium maritimus gen. nov., sp. nov., isolated from coastal sediment.</title>
        <authorList>
            <person name="Zhou L.Y."/>
        </authorList>
    </citation>
    <scope>NUCLEOTIDE SEQUENCE [LARGE SCALE GENOMIC DNA]</scope>
    <source>
        <strain evidence="2 3">XSD2</strain>
    </source>
</reference>
<keyword evidence="3" id="KW-1185">Reference proteome</keyword>
<dbReference type="AlphaFoldDB" id="A0A399SYV9"/>
<evidence type="ECO:0000313" key="2">
    <source>
        <dbReference type="EMBL" id="RIJ49196.1"/>
    </source>
</evidence>
<comment type="caution">
    <text evidence="2">The sequence shown here is derived from an EMBL/GenBank/DDBJ whole genome shotgun (WGS) entry which is preliminary data.</text>
</comment>
<protein>
    <submittedName>
        <fullName evidence="2">Uroporphyrinogen decarboxylase</fullName>
    </submittedName>
</protein>
<dbReference type="RefSeq" id="WP_119437082.1">
    <property type="nucleotide sequence ID" value="NZ_QWGR01000003.1"/>
</dbReference>
<dbReference type="GO" id="GO:0006779">
    <property type="term" value="P:porphyrin-containing compound biosynthetic process"/>
    <property type="evidence" value="ECO:0007669"/>
    <property type="project" value="InterPro"/>
</dbReference>
<dbReference type="Proteomes" id="UP000265926">
    <property type="component" value="Unassembled WGS sequence"/>
</dbReference>
<dbReference type="InterPro" id="IPR038071">
    <property type="entry name" value="UROD/MetE-like_sf"/>
</dbReference>
<gene>
    <name evidence="2" type="ORF">D1614_06450</name>
</gene>
<dbReference type="InterPro" id="IPR052024">
    <property type="entry name" value="Methanogen_methyltrans"/>
</dbReference>
<organism evidence="2 3">
    <name type="scientific">Maribellus luteus</name>
    <dbReference type="NCBI Taxonomy" id="2305463"/>
    <lineage>
        <taxon>Bacteria</taxon>
        <taxon>Pseudomonadati</taxon>
        <taxon>Bacteroidota</taxon>
        <taxon>Bacteroidia</taxon>
        <taxon>Marinilabiliales</taxon>
        <taxon>Prolixibacteraceae</taxon>
        <taxon>Maribellus</taxon>
    </lineage>
</organism>
<dbReference type="Gene3D" id="3.20.20.210">
    <property type="match status" value="1"/>
</dbReference>
<proteinExistence type="predicted"/>
<dbReference type="OrthoDB" id="9780425at2"/>
<dbReference type="PANTHER" id="PTHR47099">
    <property type="entry name" value="METHYLCOBAMIDE:COM METHYLTRANSFERASE MTBA"/>
    <property type="match status" value="1"/>
</dbReference>
<dbReference type="InterPro" id="IPR000257">
    <property type="entry name" value="Uroporphyrinogen_deCOase"/>
</dbReference>
<accession>A0A399SYV9</accession>
<name>A0A399SYV9_9BACT</name>